<dbReference type="SMART" id="SM00534">
    <property type="entry name" value="MUTSac"/>
    <property type="match status" value="1"/>
</dbReference>
<proteinExistence type="predicted"/>
<dbReference type="InterPro" id="IPR027417">
    <property type="entry name" value="P-loop_NTPase"/>
</dbReference>
<dbReference type="Gene3D" id="3.40.50.300">
    <property type="entry name" value="P-loop containing nucleotide triphosphate hydrolases"/>
    <property type="match status" value="1"/>
</dbReference>
<dbReference type="InterPro" id="IPR000432">
    <property type="entry name" value="DNA_mismatch_repair_MutS_C"/>
</dbReference>
<dbReference type="GeneID" id="300402263"/>
<keyword evidence="2" id="KW-0067">ATP-binding</keyword>
<dbReference type="OrthoDB" id="9808166at2"/>
<evidence type="ECO:0000313" key="5">
    <source>
        <dbReference type="EMBL" id="VVD62696.1"/>
    </source>
</evidence>
<dbReference type="PANTHER" id="PTHR11361">
    <property type="entry name" value="DNA MISMATCH REPAIR PROTEIN MUTS FAMILY MEMBER"/>
    <property type="match status" value="1"/>
</dbReference>
<dbReference type="SUPFAM" id="SSF52540">
    <property type="entry name" value="P-loop containing nucleoside triphosphate hydrolases"/>
    <property type="match status" value="1"/>
</dbReference>
<accession>A0A5E4RH76</accession>
<dbReference type="AlphaFoldDB" id="A0A5E4RH76"/>
<name>A0A5E4RH76_9BURK</name>
<dbReference type="Pfam" id="PF00488">
    <property type="entry name" value="MutS_V"/>
    <property type="match status" value="1"/>
</dbReference>
<dbReference type="GO" id="GO:0005524">
    <property type="term" value="F:ATP binding"/>
    <property type="evidence" value="ECO:0007669"/>
    <property type="project" value="UniProtKB-KW"/>
</dbReference>
<dbReference type="EMBL" id="CABPSK010000001">
    <property type="protein sequence ID" value="VVD62696.1"/>
    <property type="molecule type" value="Genomic_DNA"/>
</dbReference>
<evidence type="ECO:0000256" key="1">
    <source>
        <dbReference type="ARBA" id="ARBA00022741"/>
    </source>
</evidence>
<gene>
    <name evidence="5" type="ORF">PPN31114_00185</name>
</gene>
<dbReference type="GO" id="GO:0030983">
    <property type="term" value="F:mismatched DNA binding"/>
    <property type="evidence" value="ECO:0007669"/>
    <property type="project" value="InterPro"/>
</dbReference>
<keyword evidence="3" id="KW-0238">DNA-binding</keyword>
<sequence length="511" mass="57494">MNAFLMHPDRDFSPPAQGAWDRDELAKDLALPTLWHAMAMEDEFLYEVAKRATYGALTNDAETIRHRHAVLRDCQAHGEVIDAIYQLALSAIEEKGKSYFGILSTYPSAVLHGALEVMEIFVKKLRDLRKIAEESESTFSSDAFKRLFCMLREELSDEYLSEVEHHLAILHFRRGVLLSASLGKDGRGIDYIVRLPNADERPWWRRLIKRRRSEFSFEIPERDDAGAQALSDIQGRGINAVANALAQSMEHILGFFVLLRTELAFYRAQLNLQKQLGLLGAKLCVPTVAPSGSRGLRFDEMYDVCLALQMQKAIVGNRVNATGKSLVMITGANQGGKSSFLRSVGVSQLMFQAGMLVGADQYESEIYQGMFTHYKREEDAGLESGKFDEEVSRMSRIAQKIVPNSMLLCNESFAATNEREGSAIAHDVIRAMLDKEIRVLFVTHFYHLARSVISSEVGKTLFLRAPRNEDGTRSFRLIEGAPLETSFGEDLYRRIFCEDLVLSSQTTKADV</sequence>
<dbReference type="PANTHER" id="PTHR11361:SF34">
    <property type="entry name" value="DNA MISMATCH REPAIR PROTEIN MSH1, MITOCHONDRIAL"/>
    <property type="match status" value="1"/>
</dbReference>
<dbReference type="InterPro" id="IPR045076">
    <property type="entry name" value="MutS"/>
</dbReference>
<dbReference type="GO" id="GO:0140664">
    <property type="term" value="F:ATP-dependent DNA damage sensor activity"/>
    <property type="evidence" value="ECO:0007669"/>
    <property type="project" value="InterPro"/>
</dbReference>
<dbReference type="Proteomes" id="UP000366945">
    <property type="component" value="Unassembled WGS sequence"/>
</dbReference>
<feature type="domain" description="DNA mismatch repair proteins mutS family" evidence="4">
    <location>
        <begin position="324"/>
        <end position="510"/>
    </location>
</feature>
<evidence type="ECO:0000256" key="2">
    <source>
        <dbReference type="ARBA" id="ARBA00022840"/>
    </source>
</evidence>
<dbReference type="GO" id="GO:0006298">
    <property type="term" value="P:mismatch repair"/>
    <property type="evidence" value="ECO:0007669"/>
    <property type="project" value="InterPro"/>
</dbReference>
<reference evidence="5 6" key="1">
    <citation type="submission" date="2019-08" db="EMBL/GenBank/DDBJ databases">
        <authorList>
            <person name="Peeters C."/>
        </authorList>
    </citation>
    <scope>NUCLEOTIDE SEQUENCE [LARGE SCALE GENOMIC DNA]</scope>
    <source>
        <strain evidence="5 6">LMG 31114</strain>
    </source>
</reference>
<keyword evidence="6" id="KW-1185">Reference proteome</keyword>
<dbReference type="GO" id="GO:0005829">
    <property type="term" value="C:cytosol"/>
    <property type="evidence" value="ECO:0007669"/>
    <property type="project" value="TreeGrafter"/>
</dbReference>
<keyword evidence="1" id="KW-0547">Nucleotide-binding</keyword>
<evidence type="ECO:0000256" key="3">
    <source>
        <dbReference type="ARBA" id="ARBA00023125"/>
    </source>
</evidence>
<protein>
    <submittedName>
        <fullName evidence="5">DNA mismatch repair protein MutS</fullName>
    </submittedName>
</protein>
<dbReference type="RefSeq" id="WP_042118694.1">
    <property type="nucleotide sequence ID" value="NZ_CABPSK010000001.1"/>
</dbReference>
<organism evidence="5 6">
    <name type="scientific">Pandoraea pneumonica</name>
    <dbReference type="NCBI Taxonomy" id="2508299"/>
    <lineage>
        <taxon>Bacteria</taxon>
        <taxon>Pseudomonadati</taxon>
        <taxon>Pseudomonadota</taxon>
        <taxon>Betaproteobacteria</taxon>
        <taxon>Burkholderiales</taxon>
        <taxon>Burkholderiaceae</taxon>
        <taxon>Pandoraea</taxon>
    </lineage>
</organism>
<evidence type="ECO:0000313" key="6">
    <source>
        <dbReference type="Proteomes" id="UP000366945"/>
    </source>
</evidence>
<evidence type="ECO:0000259" key="4">
    <source>
        <dbReference type="SMART" id="SM00534"/>
    </source>
</evidence>